<keyword evidence="16" id="KW-1133">Transmembrane helix</keyword>
<keyword evidence="8" id="KW-0492">Microsome</keyword>
<dbReference type="PRINTS" id="PR00385">
    <property type="entry name" value="P450"/>
</dbReference>
<accession>A0AA88HVE8</accession>
<keyword evidence="5 14" id="KW-0349">Heme</keyword>
<comment type="cofactor">
    <cofactor evidence="1 14">
        <name>heme</name>
        <dbReference type="ChEBI" id="CHEBI:30413"/>
    </cofactor>
</comment>
<evidence type="ECO:0000256" key="7">
    <source>
        <dbReference type="ARBA" id="ARBA00022824"/>
    </source>
</evidence>
<feature type="non-terminal residue" evidence="17">
    <location>
        <position position="1"/>
    </location>
</feature>
<keyword evidence="11 15" id="KW-0503">Monooxygenase</keyword>
<evidence type="ECO:0000256" key="2">
    <source>
        <dbReference type="ARBA" id="ARBA00004174"/>
    </source>
</evidence>
<evidence type="ECO:0000256" key="16">
    <source>
        <dbReference type="SAM" id="Phobius"/>
    </source>
</evidence>
<dbReference type="SUPFAM" id="SSF48264">
    <property type="entry name" value="Cytochrome P450"/>
    <property type="match status" value="1"/>
</dbReference>
<protein>
    <recommendedName>
        <fullName evidence="19">Cytochrome P450</fullName>
    </recommendedName>
</protein>
<feature type="binding site" description="axial binding residue" evidence="14">
    <location>
        <position position="448"/>
    </location>
    <ligand>
        <name>heme</name>
        <dbReference type="ChEBI" id="CHEBI:30413"/>
    </ligand>
    <ligandPart>
        <name>Fe</name>
        <dbReference type="ChEBI" id="CHEBI:18248"/>
    </ligandPart>
</feature>
<evidence type="ECO:0000256" key="6">
    <source>
        <dbReference type="ARBA" id="ARBA00022723"/>
    </source>
</evidence>
<evidence type="ECO:0000256" key="4">
    <source>
        <dbReference type="ARBA" id="ARBA00010617"/>
    </source>
</evidence>
<evidence type="ECO:0000256" key="11">
    <source>
        <dbReference type="ARBA" id="ARBA00023033"/>
    </source>
</evidence>
<name>A0AA88HVE8_ARTSF</name>
<dbReference type="GO" id="GO:0020037">
    <property type="term" value="F:heme binding"/>
    <property type="evidence" value="ECO:0007669"/>
    <property type="project" value="InterPro"/>
</dbReference>
<dbReference type="AlphaFoldDB" id="A0AA88HVE8"/>
<dbReference type="InterPro" id="IPR001128">
    <property type="entry name" value="Cyt_P450"/>
</dbReference>
<evidence type="ECO:0000313" key="17">
    <source>
        <dbReference type="EMBL" id="KAK2712861.1"/>
    </source>
</evidence>
<evidence type="ECO:0000313" key="18">
    <source>
        <dbReference type="Proteomes" id="UP001187531"/>
    </source>
</evidence>
<proteinExistence type="inferred from homology"/>
<comment type="similarity">
    <text evidence="4 15">Belongs to the cytochrome P450 family.</text>
</comment>
<keyword evidence="10 14" id="KW-0408">Iron</keyword>
<keyword evidence="12 16" id="KW-0472">Membrane</keyword>
<evidence type="ECO:0000256" key="14">
    <source>
        <dbReference type="PIRSR" id="PIRSR602401-1"/>
    </source>
</evidence>
<dbReference type="PRINTS" id="PR00463">
    <property type="entry name" value="EP450I"/>
</dbReference>
<feature type="transmembrane region" description="Helical" evidence="16">
    <location>
        <begin position="6"/>
        <end position="27"/>
    </location>
</feature>
<evidence type="ECO:0000256" key="1">
    <source>
        <dbReference type="ARBA" id="ARBA00001971"/>
    </source>
</evidence>
<keyword evidence="16" id="KW-0812">Transmembrane</keyword>
<reference evidence="17" key="1">
    <citation type="submission" date="2023-07" db="EMBL/GenBank/DDBJ databases">
        <title>Chromosome-level genome assembly of Artemia franciscana.</title>
        <authorList>
            <person name="Jo E."/>
        </authorList>
    </citation>
    <scope>NUCLEOTIDE SEQUENCE</scope>
    <source>
        <tissue evidence="17">Whole body</tissue>
    </source>
</reference>
<dbReference type="InterPro" id="IPR050705">
    <property type="entry name" value="Cytochrome_P450_3A"/>
</dbReference>
<evidence type="ECO:0008006" key="19">
    <source>
        <dbReference type="Google" id="ProtNLM"/>
    </source>
</evidence>
<evidence type="ECO:0000256" key="8">
    <source>
        <dbReference type="ARBA" id="ARBA00022848"/>
    </source>
</evidence>
<keyword evidence="18" id="KW-1185">Reference proteome</keyword>
<dbReference type="GO" id="GO:0008395">
    <property type="term" value="F:steroid hydroxylase activity"/>
    <property type="evidence" value="ECO:0007669"/>
    <property type="project" value="TreeGrafter"/>
</dbReference>
<evidence type="ECO:0000256" key="5">
    <source>
        <dbReference type="ARBA" id="ARBA00022617"/>
    </source>
</evidence>
<feature type="transmembrane region" description="Helical" evidence="16">
    <location>
        <begin position="225"/>
        <end position="243"/>
    </location>
</feature>
<evidence type="ECO:0000256" key="9">
    <source>
        <dbReference type="ARBA" id="ARBA00023002"/>
    </source>
</evidence>
<dbReference type="PANTHER" id="PTHR24302:SF15">
    <property type="entry name" value="FATTY-ACID PEROXYGENASE"/>
    <property type="match status" value="1"/>
</dbReference>
<evidence type="ECO:0000256" key="10">
    <source>
        <dbReference type="ARBA" id="ARBA00023004"/>
    </source>
</evidence>
<keyword evidence="6 14" id="KW-0479">Metal-binding</keyword>
<dbReference type="Pfam" id="PF00067">
    <property type="entry name" value="p450"/>
    <property type="match status" value="1"/>
</dbReference>
<evidence type="ECO:0000256" key="3">
    <source>
        <dbReference type="ARBA" id="ARBA00004406"/>
    </source>
</evidence>
<keyword evidence="7" id="KW-0256">Endoplasmic reticulum</keyword>
<dbReference type="PROSITE" id="PS00086">
    <property type="entry name" value="CYTOCHROME_P450"/>
    <property type="match status" value="1"/>
</dbReference>
<evidence type="ECO:0000256" key="12">
    <source>
        <dbReference type="ARBA" id="ARBA00023136"/>
    </source>
</evidence>
<sequence length="504" mass="57813">SYFLIIMGVIANVFGTAVVVYVLQWYFNRRKIYKTFKNLGIPGPDPNLFFGNLWTLRWSKNLSSDCLSEWRQQYGNMYGYYFGVVPHLVVYDLDILRNVLIRDFSIFSNRPKIFQAQAKEIKLALQGLRDTRWKEVRSTLTPTFSMSKLKVLSKFMSESVDKVSEVLKDKARSGEEVDIHEVYQRLTAEVIAVTALAISKDLVRNPHDEFLAAVRKIFRNTMNSAVMVSMYFPGLQSTLAFLAKFSVLGKMSSQVTSNIQNEIDKRKNGLYVNDSGRTDLLQLMLDARKKDKLSRGLSDDDIIANVWSVMLAGYETTSNTLSFCSYLLAKHPDIQEKLLQAILDKFGDGEVTYEGVHEIDYLDQVVSETLRVFTPLPNFKRELAEDTVIGPYKIPAGTAIECSSWEIHHDPDIWPEPYKFKPERFEADQKAARHPMAWIPFGAGPRQCIGMRYALLEIKMSLCKLLRQYRFIPSAKTEFPELNMIPSVTTNPKNGIWLKIEQRI</sequence>
<dbReference type="GO" id="GO:0016705">
    <property type="term" value="F:oxidoreductase activity, acting on paired donors, with incorporation or reduction of molecular oxygen"/>
    <property type="evidence" value="ECO:0007669"/>
    <property type="project" value="InterPro"/>
</dbReference>
<dbReference type="InterPro" id="IPR002401">
    <property type="entry name" value="Cyt_P450_E_grp-I"/>
</dbReference>
<dbReference type="GO" id="GO:0005506">
    <property type="term" value="F:iron ion binding"/>
    <property type="evidence" value="ECO:0007669"/>
    <property type="project" value="InterPro"/>
</dbReference>
<gene>
    <name evidence="17" type="ORF">QYM36_011530</name>
</gene>
<dbReference type="EMBL" id="JAVRJZ010000015">
    <property type="protein sequence ID" value="KAK2712861.1"/>
    <property type="molecule type" value="Genomic_DNA"/>
</dbReference>
<organism evidence="17 18">
    <name type="scientific">Artemia franciscana</name>
    <name type="common">Brine shrimp</name>
    <name type="synonym">Artemia sanfranciscana</name>
    <dbReference type="NCBI Taxonomy" id="6661"/>
    <lineage>
        <taxon>Eukaryota</taxon>
        <taxon>Metazoa</taxon>
        <taxon>Ecdysozoa</taxon>
        <taxon>Arthropoda</taxon>
        <taxon>Crustacea</taxon>
        <taxon>Branchiopoda</taxon>
        <taxon>Anostraca</taxon>
        <taxon>Artemiidae</taxon>
        <taxon>Artemia</taxon>
    </lineage>
</organism>
<comment type="function">
    <text evidence="13">Cytochromes P450 are a group of heme-thiolate monooxygenases. They oxidize a variety of structurally unrelated compounds, including steroids, fatty acids, and xenobiotics.</text>
</comment>
<keyword evidence="9 15" id="KW-0560">Oxidoreductase</keyword>
<dbReference type="Gene3D" id="1.10.630.10">
    <property type="entry name" value="Cytochrome P450"/>
    <property type="match status" value="1"/>
</dbReference>
<evidence type="ECO:0000256" key="13">
    <source>
        <dbReference type="ARBA" id="ARBA00043906"/>
    </source>
</evidence>
<evidence type="ECO:0000256" key="15">
    <source>
        <dbReference type="RuleBase" id="RU000461"/>
    </source>
</evidence>
<dbReference type="InterPro" id="IPR017972">
    <property type="entry name" value="Cyt_P450_CS"/>
</dbReference>
<dbReference type="Proteomes" id="UP001187531">
    <property type="component" value="Unassembled WGS sequence"/>
</dbReference>
<comment type="caution">
    <text evidence="17">The sequence shown here is derived from an EMBL/GenBank/DDBJ whole genome shotgun (WGS) entry which is preliminary data.</text>
</comment>
<dbReference type="PANTHER" id="PTHR24302">
    <property type="entry name" value="CYTOCHROME P450 FAMILY 3"/>
    <property type="match status" value="1"/>
</dbReference>
<dbReference type="InterPro" id="IPR036396">
    <property type="entry name" value="Cyt_P450_sf"/>
</dbReference>
<comment type="subcellular location">
    <subcellularLocation>
        <location evidence="3">Endoplasmic reticulum membrane</location>
        <topology evidence="3">Peripheral membrane protein</topology>
    </subcellularLocation>
    <subcellularLocation>
        <location evidence="2">Microsome membrane</location>
        <topology evidence="2">Peripheral membrane protein</topology>
    </subcellularLocation>
</comment>
<dbReference type="GO" id="GO:0005789">
    <property type="term" value="C:endoplasmic reticulum membrane"/>
    <property type="evidence" value="ECO:0007669"/>
    <property type="project" value="UniProtKB-SubCell"/>
</dbReference>
<dbReference type="FunFam" id="1.10.630.10:FF:000042">
    <property type="entry name" value="Cytochrome P450"/>
    <property type="match status" value="1"/>
</dbReference>
<dbReference type="CDD" id="cd11055">
    <property type="entry name" value="CYP3A-like"/>
    <property type="match status" value="1"/>
</dbReference>